<feature type="transmembrane region" description="Helical" evidence="1">
    <location>
        <begin position="12"/>
        <end position="31"/>
    </location>
</feature>
<name>F3ZSV7_9BACE</name>
<evidence type="ECO:0000313" key="2">
    <source>
        <dbReference type="EMBL" id="EGJ72198.1"/>
    </source>
</evidence>
<reference evidence="2 3" key="1">
    <citation type="journal article" date="2011" name="Stand. Genomic Sci.">
        <title>Non-contiguous finished genome sequence of Bacteroides coprosuis type strain (PC139).</title>
        <authorList>
            <person name="Land M."/>
            <person name="Held B."/>
            <person name="Gronow S."/>
            <person name="Abt B."/>
            <person name="Lucas S."/>
            <person name="Del Rio T.G."/>
            <person name="Nolan M."/>
            <person name="Tice H."/>
            <person name="Cheng J.F."/>
            <person name="Pitluck S."/>
            <person name="Liolios K."/>
            <person name="Pagani I."/>
            <person name="Ivanova N."/>
            <person name="Mavromatis K."/>
            <person name="Mikhailova N."/>
            <person name="Pati A."/>
            <person name="Tapia R."/>
            <person name="Han C."/>
            <person name="Goodwin L."/>
            <person name="Chen A."/>
            <person name="Palaniappan K."/>
            <person name="Hauser L."/>
            <person name="Brambilla E.M."/>
            <person name="Rohde M."/>
            <person name="Goker M."/>
            <person name="Detter J.C."/>
            <person name="Woyke T."/>
            <person name="Bristow J."/>
            <person name="Eisen J.A."/>
            <person name="Markowitz V."/>
            <person name="Hugenholtz P."/>
            <person name="Kyrpides N.C."/>
            <person name="Klenk H.P."/>
            <person name="Lapidus A."/>
        </authorList>
    </citation>
    <scope>NUCLEOTIDE SEQUENCE</scope>
    <source>
        <strain evidence="2 3">DSM 18011</strain>
    </source>
</reference>
<dbReference type="HOGENOM" id="CLU_2894479_0_0_10"/>
<keyword evidence="1" id="KW-0472">Membrane</keyword>
<dbReference type="PROSITE" id="PS51257">
    <property type="entry name" value="PROKAR_LIPOPROTEIN"/>
    <property type="match status" value="1"/>
</dbReference>
<keyword evidence="1" id="KW-1133">Transmembrane helix</keyword>
<organism evidence="2 3">
    <name type="scientific">Bacteroides coprosuis DSM 18011</name>
    <dbReference type="NCBI Taxonomy" id="679937"/>
    <lineage>
        <taxon>Bacteria</taxon>
        <taxon>Pseudomonadati</taxon>
        <taxon>Bacteroidota</taxon>
        <taxon>Bacteroidia</taxon>
        <taxon>Bacteroidales</taxon>
        <taxon>Bacteroidaceae</taxon>
        <taxon>Bacteroides</taxon>
    </lineage>
</organism>
<feature type="transmembrane region" description="Helical" evidence="1">
    <location>
        <begin position="37"/>
        <end position="55"/>
    </location>
</feature>
<accession>F3ZSV7</accession>
<protein>
    <submittedName>
        <fullName evidence="2">MFS family transporter</fullName>
    </submittedName>
</protein>
<gene>
    <name evidence="2" type="ORF">Bcop_2023</name>
</gene>
<dbReference type="AlphaFoldDB" id="F3ZSV7"/>
<evidence type="ECO:0000313" key="3">
    <source>
        <dbReference type="Proteomes" id="UP000018439"/>
    </source>
</evidence>
<keyword evidence="3" id="KW-1185">Reference proteome</keyword>
<sequence length="62" mass="6688">MKKSKIKKNLGVALAFIGCYAALSILVMLGSPNWPRTIVEATLFGMGIAGVAMYVRSIKRSD</sequence>
<proteinExistence type="predicted"/>
<dbReference type="EMBL" id="CM001167">
    <property type="protein sequence ID" value="EGJ72198.1"/>
    <property type="molecule type" value="Genomic_DNA"/>
</dbReference>
<evidence type="ECO:0000256" key="1">
    <source>
        <dbReference type="SAM" id="Phobius"/>
    </source>
</evidence>
<dbReference type="Proteomes" id="UP000018439">
    <property type="component" value="Chromosome"/>
</dbReference>
<keyword evidence="1" id="KW-0812">Transmembrane</keyword>